<accession>A0A4C1UKV1</accession>
<organism evidence="2 3">
    <name type="scientific">Eumeta variegata</name>
    <name type="common">Bagworm moth</name>
    <name type="synonym">Eumeta japonica</name>
    <dbReference type="NCBI Taxonomy" id="151549"/>
    <lineage>
        <taxon>Eukaryota</taxon>
        <taxon>Metazoa</taxon>
        <taxon>Ecdysozoa</taxon>
        <taxon>Arthropoda</taxon>
        <taxon>Hexapoda</taxon>
        <taxon>Insecta</taxon>
        <taxon>Pterygota</taxon>
        <taxon>Neoptera</taxon>
        <taxon>Endopterygota</taxon>
        <taxon>Lepidoptera</taxon>
        <taxon>Glossata</taxon>
        <taxon>Ditrysia</taxon>
        <taxon>Tineoidea</taxon>
        <taxon>Psychidae</taxon>
        <taxon>Oiketicinae</taxon>
        <taxon>Eumeta</taxon>
    </lineage>
</organism>
<feature type="region of interest" description="Disordered" evidence="1">
    <location>
        <begin position="37"/>
        <end position="72"/>
    </location>
</feature>
<dbReference type="EMBL" id="BGZK01000183">
    <property type="protein sequence ID" value="GBP26707.1"/>
    <property type="molecule type" value="Genomic_DNA"/>
</dbReference>
<dbReference type="OrthoDB" id="5830876at2759"/>
<dbReference type="Proteomes" id="UP000299102">
    <property type="component" value="Unassembled WGS sequence"/>
</dbReference>
<feature type="region of interest" description="Disordered" evidence="1">
    <location>
        <begin position="92"/>
        <end position="159"/>
    </location>
</feature>
<reference evidence="2 3" key="1">
    <citation type="journal article" date="2019" name="Commun. Biol.">
        <title>The bagworm genome reveals a unique fibroin gene that provides high tensile strength.</title>
        <authorList>
            <person name="Kono N."/>
            <person name="Nakamura H."/>
            <person name="Ohtoshi R."/>
            <person name="Tomita M."/>
            <person name="Numata K."/>
            <person name="Arakawa K."/>
        </authorList>
    </citation>
    <scope>NUCLEOTIDE SEQUENCE [LARGE SCALE GENOMIC DNA]</scope>
</reference>
<sequence>MGAQSPPILTSPHGYNEALKRNLQGMMEECNLSYMSAEEHMPGPDDYPSQDDYGRASMLNGYGGGSGAGAHDVKAEDLSADADVKPNIYSLKTEMQASDYSNKDYTNSKEGPRSGQNSPYDEYPRPEDRYSRTPISHPPSHHREEAENLSLNSDMKAEK</sequence>
<name>A0A4C1UKV1_EUMVA</name>
<evidence type="ECO:0000313" key="3">
    <source>
        <dbReference type="Proteomes" id="UP000299102"/>
    </source>
</evidence>
<evidence type="ECO:0000313" key="2">
    <source>
        <dbReference type="EMBL" id="GBP26707.1"/>
    </source>
</evidence>
<dbReference type="AlphaFoldDB" id="A0A4C1UKV1"/>
<keyword evidence="3" id="KW-1185">Reference proteome</keyword>
<feature type="compositionally biased region" description="Polar residues" evidence="1">
    <location>
        <begin position="93"/>
        <end position="105"/>
    </location>
</feature>
<feature type="compositionally biased region" description="Basic and acidic residues" evidence="1">
    <location>
        <begin position="122"/>
        <end position="131"/>
    </location>
</feature>
<gene>
    <name evidence="2" type="ORF">EVAR_23478_1</name>
</gene>
<evidence type="ECO:0000256" key="1">
    <source>
        <dbReference type="SAM" id="MobiDB-lite"/>
    </source>
</evidence>
<protein>
    <submittedName>
        <fullName evidence="2">Uncharacterized protein</fullName>
    </submittedName>
</protein>
<comment type="caution">
    <text evidence="2">The sequence shown here is derived from an EMBL/GenBank/DDBJ whole genome shotgun (WGS) entry which is preliminary data.</text>
</comment>
<proteinExistence type="predicted"/>